<dbReference type="GO" id="GO:0003676">
    <property type="term" value="F:nucleic acid binding"/>
    <property type="evidence" value="ECO:0007669"/>
    <property type="project" value="InterPro"/>
</dbReference>
<feature type="domain" description="RNase H type-1" evidence="1">
    <location>
        <begin position="57"/>
        <end position="122"/>
    </location>
</feature>
<gene>
    <name evidence="2" type="ORF">Sradi_3581000</name>
</gene>
<dbReference type="PANTHER" id="PTHR48475">
    <property type="entry name" value="RIBONUCLEASE H"/>
    <property type="match status" value="1"/>
</dbReference>
<proteinExistence type="predicted"/>
<dbReference type="EMBL" id="JACGWJ010000015">
    <property type="protein sequence ID" value="KAL0366909.1"/>
    <property type="molecule type" value="Genomic_DNA"/>
</dbReference>
<organism evidence="2">
    <name type="scientific">Sesamum radiatum</name>
    <name type="common">Black benniseed</name>
    <dbReference type="NCBI Taxonomy" id="300843"/>
    <lineage>
        <taxon>Eukaryota</taxon>
        <taxon>Viridiplantae</taxon>
        <taxon>Streptophyta</taxon>
        <taxon>Embryophyta</taxon>
        <taxon>Tracheophyta</taxon>
        <taxon>Spermatophyta</taxon>
        <taxon>Magnoliopsida</taxon>
        <taxon>eudicotyledons</taxon>
        <taxon>Gunneridae</taxon>
        <taxon>Pentapetalae</taxon>
        <taxon>asterids</taxon>
        <taxon>lamiids</taxon>
        <taxon>Lamiales</taxon>
        <taxon>Pedaliaceae</taxon>
        <taxon>Sesamum</taxon>
    </lineage>
</organism>
<reference evidence="2" key="1">
    <citation type="submission" date="2020-06" db="EMBL/GenBank/DDBJ databases">
        <authorList>
            <person name="Li T."/>
            <person name="Hu X."/>
            <person name="Zhang T."/>
            <person name="Song X."/>
            <person name="Zhang H."/>
            <person name="Dai N."/>
            <person name="Sheng W."/>
            <person name="Hou X."/>
            <person name="Wei L."/>
        </authorList>
    </citation>
    <scope>NUCLEOTIDE SEQUENCE</scope>
    <source>
        <strain evidence="2">G02</strain>
        <tissue evidence="2">Leaf</tissue>
    </source>
</reference>
<sequence>MMCVVELSECDISYLPRTTIKAQTLTDFISEMAGISLEDTVNARKWLLHVDRSSIAEDGGVGVVITSPQGEDVELTVKFDFKASNIEVEYEGLVISMRMAHEAGTMHFIAYLDSQLVVKQVEDMY</sequence>
<comment type="caution">
    <text evidence="2">The sequence shown here is derived from an EMBL/GenBank/DDBJ whole genome shotgun (WGS) entry which is preliminary data.</text>
</comment>
<dbReference type="SUPFAM" id="SSF53098">
    <property type="entry name" value="Ribonuclease H-like"/>
    <property type="match status" value="1"/>
</dbReference>
<dbReference type="InterPro" id="IPR012337">
    <property type="entry name" value="RNaseH-like_sf"/>
</dbReference>
<accession>A0AAW2QGU0</accession>
<dbReference type="InterPro" id="IPR002156">
    <property type="entry name" value="RNaseH_domain"/>
</dbReference>
<dbReference type="GO" id="GO:0004523">
    <property type="term" value="F:RNA-DNA hybrid ribonuclease activity"/>
    <property type="evidence" value="ECO:0007669"/>
    <property type="project" value="InterPro"/>
</dbReference>
<dbReference type="Gene3D" id="3.30.420.10">
    <property type="entry name" value="Ribonuclease H-like superfamily/Ribonuclease H"/>
    <property type="match status" value="1"/>
</dbReference>
<evidence type="ECO:0000313" key="2">
    <source>
        <dbReference type="EMBL" id="KAL0366909.1"/>
    </source>
</evidence>
<name>A0AAW2QGU0_SESRA</name>
<dbReference type="PANTHER" id="PTHR48475:SF2">
    <property type="entry name" value="RIBONUCLEASE H"/>
    <property type="match status" value="1"/>
</dbReference>
<evidence type="ECO:0000259" key="1">
    <source>
        <dbReference type="Pfam" id="PF13456"/>
    </source>
</evidence>
<dbReference type="InterPro" id="IPR036397">
    <property type="entry name" value="RNaseH_sf"/>
</dbReference>
<protein>
    <recommendedName>
        <fullName evidence="1">RNase H type-1 domain-containing protein</fullName>
    </recommendedName>
</protein>
<reference evidence="2" key="2">
    <citation type="journal article" date="2024" name="Plant">
        <title>Genomic evolution and insights into agronomic trait innovations of Sesamum species.</title>
        <authorList>
            <person name="Miao H."/>
            <person name="Wang L."/>
            <person name="Qu L."/>
            <person name="Liu H."/>
            <person name="Sun Y."/>
            <person name="Le M."/>
            <person name="Wang Q."/>
            <person name="Wei S."/>
            <person name="Zheng Y."/>
            <person name="Lin W."/>
            <person name="Duan Y."/>
            <person name="Cao H."/>
            <person name="Xiong S."/>
            <person name="Wang X."/>
            <person name="Wei L."/>
            <person name="Li C."/>
            <person name="Ma Q."/>
            <person name="Ju M."/>
            <person name="Zhao R."/>
            <person name="Li G."/>
            <person name="Mu C."/>
            <person name="Tian Q."/>
            <person name="Mei H."/>
            <person name="Zhang T."/>
            <person name="Gao T."/>
            <person name="Zhang H."/>
        </authorList>
    </citation>
    <scope>NUCLEOTIDE SEQUENCE</scope>
    <source>
        <strain evidence="2">G02</strain>
    </source>
</reference>
<dbReference type="Pfam" id="PF13456">
    <property type="entry name" value="RVT_3"/>
    <property type="match status" value="1"/>
</dbReference>
<dbReference type="AlphaFoldDB" id="A0AAW2QGU0"/>